<evidence type="ECO:0000313" key="5">
    <source>
        <dbReference type="EMBL" id="SFI76256.1"/>
    </source>
</evidence>
<evidence type="ECO:0000256" key="3">
    <source>
        <dbReference type="SAM" id="SignalP"/>
    </source>
</evidence>
<dbReference type="InterPro" id="IPR001466">
    <property type="entry name" value="Beta-lactam-related"/>
</dbReference>
<organism evidence="5 6">
    <name type="scientific">Brevibacillus centrosporus</name>
    <dbReference type="NCBI Taxonomy" id="54910"/>
    <lineage>
        <taxon>Bacteria</taxon>
        <taxon>Bacillati</taxon>
        <taxon>Bacillota</taxon>
        <taxon>Bacilli</taxon>
        <taxon>Bacillales</taxon>
        <taxon>Paenibacillaceae</taxon>
        <taxon>Brevibacillus</taxon>
    </lineage>
</organism>
<evidence type="ECO:0000259" key="4">
    <source>
        <dbReference type="Pfam" id="PF00144"/>
    </source>
</evidence>
<keyword evidence="6" id="KW-1185">Reference proteome</keyword>
<dbReference type="InterPro" id="IPR050789">
    <property type="entry name" value="Diverse_Enzym_Activities"/>
</dbReference>
<dbReference type="PANTHER" id="PTHR43283:SF11">
    <property type="entry name" value="BETA-LACTAMASE-RELATED DOMAIN-CONTAINING PROTEIN"/>
    <property type="match status" value="1"/>
</dbReference>
<protein>
    <submittedName>
        <fullName evidence="5">CubicO group peptidase, beta-lactamase class C family</fullName>
    </submittedName>
</protein>
<dbReference type="AlphaFoldDB" id="A0A1I3KV10"/>
<reference evidence="6" key="1">
    <citation type="submission" date="2016-10" db="EMBL/GenBank/DDBJ databases">
        <authorList>
            <person name="Varghese N."/>
            <person name="Submissions S."/>
        </authorList>
    </citation>
    <scope>NUCLEOTIDE SEQUENCE [LARGE SCALE GENOMIC DNA]</scope>
    <source>
        <strain evidence="6">OK042</strain>
    </source>
</reference>
<dbReference type="EMBL" id="FORT01000001">
    <property type="protein sequence ID" value="SFI76256.1"/>
    <property type="molecule type" value="Genomic_DNA"/>
</dbReference>
<evidence type="ECO:0000313" key="6">
    <source>
        <dbReference type="Proteomes" id="UP000198915"/>
    </source>
</evidence>
<accession>A0A1I3KV10</accession>
<name>A0A1I3KV10_9BACL</name>
<dbReference type="InterPro" id="IPR012338">
    <property type="entry name" value="Beta-lactam/transpept-like"/>
</dbReference>
<keyword evidence="1" id="KW-0378">Hydrolase</keyword>
<proteinExistence type="predicted"/>
<sequence length="566" mass="62932">MKKRIAIASLCVSMAWGAMVVPAAAAKRGDGDAPSIEKKEKKNKPVKRPLSHPWDKPGTSNGKLRPGKPSAAGMTAAPLKEIDSLIETSMEEGVMPGAVVLVARRGVIVKEQAYGFSAQYTDDKKTPLDRPIRMDTDTIFDMASVSKLFTSTAIMQLYEKGRFDLDDPVADYLPEFADNGKEEVTIRQLLTHTSGFEPFIPLYQMGDSREERMEIVLRHPLVNRPGSSYVYSDLNLITLGALVEKLTGQRLDTYVREHITEPLDMSDTMYNPAERLKKRIAATEFQPWTQRGMVWGEVHDENAWSLDGVAGHAGVFSTARDMAVFAQMMLNGGKYGGKRILSEESVELMAENQIPEFPGDDHGLGWELYQGWYMDALSDSRTMGHTGYTGTSIVVSPNNETICIVLTNRVHPTRNTVSTNPVRRGVARQAALAIPVEIPWKDGAWFAGVGDEQEHTLTAEVDLEDGGTLTYDTWFRMENESDFGYVEASEDGKNWTEVGHAATGESDWENVSRELPSGTKQIRFRYATDATVNGRGWFVHDPEVKDEAGHEIDLDWLSDGWSREGK</sequence>
<dbReference type="Pfam" id="PF20773">
    <property type="entry name" value="InhA-like_MAM"/>
    <property type="match status" value="1"/>
</dbReference>
<dbReference type="PANTHER" id="PTHR43283">
    <property type="entry name" value="BETA-LACTAMASE-RELATED"/>
    <property type="match status" value="1"/>
</dbReference>
<feature type="signal peptide" evidence="3">
    <location>
        <begin position="1"/>
        <end position="25"/>
    </location>
</feature>
<feature type="chain" id="PRO_5011453122" evidence="3">
    <location>
        <begin position="26"/>
        <end position="566"/>
    </location>
</feature>
<dbReference type="Gene3D" id="2.60.120.260">
    <property type="entry name" value="Galactose-binding domain-like"/>
    <property type="match status" value="1"/>
</dbReference>
<dbReference type="GO" id="GO:0016787">
    <property type="term" value="F:hydrolase activity"/>
    <property type="evidence" value="ECO:0007669"/>
    <property type="project" value="UniProtKB-KW"/>
</dbReference>
<dbReference type="RefSeq" id="WP_092265992.1">
    <property type="nucleotide sequence ID" value="NZ_FORT01000001.1"/>
</dbReference>
<evidence type="ECO:0000256" key="2">
    <source>
        <dbReference type="SAM" id="MobiDB-lite"/>
    </source>
</evidence>
<evidence type="ECO:0000256" key="1">
    <source>
        <dbReference type="ARBA" id="ARBA00022801"/>
    </source>
</evidence>
<feature type="compositionally biased region" description="Basic and acidic residues" evidence="2">
    <location>
        <begin position="27"/>
        <end position="40"/>
    </location>
</feature>
<feature type="region of interest" description="Disordered" evidence="2">
    <location>
        <begin position="27"/>
        <end position="73"/>
    </location>
</feature>
<gene>
    <name evidence="5" type="ORF">SAMN05518846_10199</name>
</gene>
<dbReference type="STRING" id="1884381.SAMN05518846_10199"/>
<dbReference type="Gene3D" id="3.40.710.10">
    <property type="entry name" value="DD-peptidase/beta-lactamase superfamily"/>
    <property type="match status" value="1"/>
</dbReference>
<feature type="domain" description="Beta-lactamase-related" evidence="4">
    <location>
        <begin position="82"/>
        <end position="424"/>
    </location>
</feature>
<dbReference type="Pfam" id="PF00144">
    <property type="entry name" value="Beta-lactamase"/>
    <property type="match status" value="1"/>
</dbReference>
<dbReference type="Proteomes" id="UP000198915">
    <property type="component" value="Unassembled WGS sequence"/>
</dbReference>
<feature type="compositionally biased region" description="Basic residues" evidence="2">
    <location>
        <begin position="41"/>
        <end position="50"/>
    </location>
</feature>
<dbReference type="SUPFAM" id="SSF56601">
    <property type="entry name" value="beta-lactamase/transpeptidase-like"/>
    <property type="match status" value="1"/>
</dbReference>
<keyword evidence="3" id="KW-0732">Signal</keyword>